<reference evidence="3 4" key="3">
    <citation type="journal article" date="2016" name="Stand. Genomic Sci.">
        <title>Complete genome sequence of 'Halanaeroarchaeum sulfurireducens' M27-SA2, a sulfur-reducing and acetate-oxidizing haloarchaeon from the deep-sea hypersaline anoxic lake Medee.</title>
        <authorList>
            <person name="Messina E."/>
            <person name="Sorokin D.Y."/>
            <person name="Kublanov I.V."/>
            <person name="Toshchakov S."/>
            <person name="Lopatina A."/>
            <person name="Arcadi E."/>
            <person name="Smedile F."/>
            <person name="La Spada G."/>
            <person name="La Cono V."/>
            <person name="Yakimov M.M."/>
        </authorList>
    </citation>
    <scope>NUCLEOTIDE SEQUENCE [LARGE SCALE GENOMIC DNA]</scope>
    <source>
        <strain evidence="3 4">M27-SA2</strain>
    </source>
</reference>
<dbReference type="PATRIC" id="fig|1604004.4.peg.1595"/>
<evidence type="ECO:0000313" key="3">
    <source>
        <dbReference type="EMBL" id="ALG82400.1"/>
    </source>
</evidence>
<feature type="compositionally biased region" description="Basic and acidic residues" evidence="1">
    <location>
        <begin position="73"/>
        <end position="82"/>
    </location>
</feature>
<sequence>MPEISRLNGSNDAIELDFVERKATPKEMMELAIHLHLGGLSLSNTVHFLNIFGISRARSTVHNWSQKANLEPRGGRDPEKSRSMRRSSRPT</sequence>
<protein>
    <submittedName>
        <fullName evidence="2">IS240-type transposase</fullName>
    </submittedName>
</protein>
<evidence type="ECO:0000313" key="2">
    <source>
        <dbReference type="EMBL" id="AKH98006.1"/>
    </source>
</evidence>
<proteinExistence type="predicted"/>
<reference evidence="2 5" key="1">
    <citation type="journal article" date="2015" name="ISME J.">
        <title>Elemental sulfur and acetate can support life of a novel strictly anaerobic haloarchaeon.</title>
        <authorList>
            <person name="Sorokin D.Y."/>
            <person name="Kublanov I.V."/>
            <person name="Gavrilov S.N."/>
            <person name="Rojo D."/>
            <person name="Roman P."/>
            <person name="Golyshin P.N."/>
            <person name="Slepak V.Z."/>
            <person name="Smedile F."/>
            <person name="Ferrer M."/>
            <person name="Messina E."/>
            <person name="La Cono V."/>
            <person name="Yakimov M.M."/>
        </authorList>
    </citation>
    <scope>NUCLEOTIDE SEQUENCE [LARGE SCALE GENOMIC DNA]</scope>
    <source>
        <strain evidence="2 5">HSR2</strain>
    </source>
</reference>
<keyword evidence="5" id="KW-1185">Reference proteome</keyword>
<dbReference type="Proteomes" id="UP000060390">
    <property type="component" value="Chromosome"/>
</dbReference>
<dbReference type="STRING" id="1604004.HLASA_1514"/>
<evidence type="ECO:0000313" key="4">
    <source>
        <dbReference type="Proteomes" id="UP000060390"/>
    </source>
</evidence>
<gene>
    <name evidence="3" type="ORF">HLASA_1514</name>
    <name evidence="2" type="ORF">HLASF_1527</name>
</gene>
<accession>A0A0F7PA36</accession>
<dbReference type="Proteomes" id="UP000069906">
    <property type="component" value="Chromosome"/>
</dbReference>
<evidence type="ECO:0000256" key="1">
    <source>
        <dbReference type="SAM" id="MobiDB-lite"/>
    </source>
</evidence>
<dbReference type="EMBL" id="CP008874">
    <property type="protein sequence ID" value="AKH98006.1"/>
    <property type="molecule type" value="Genomic_DNA"/>
</dbReference>
<feature type="region of interest" description="Disordered" evidence="1">
    <location>
        <begin position="64"/>
        <end position="91"/>
    </location>
</feature>
<evidence type="ECO:0000313" key="5">
    <source>
        <dbReference type="Proteomes" id="UP000069906"/>
    </source>
</evidence>
<dbReference type="EMBL" id="CP011564">
    <property type="protein sequence ID" value="ALG82400.1"/>
    <property type="molecule type" value="Genomic_DNA"/>
</dbReference>
<dbReference type="HOGENOM" id="CLU_167319_0_0_2"/>
<dbReference type="AlphaFoldDB" id="A0A0F7PA36"/>
<reference evidence="4" key="2">
    <citation type="submission" date="2015-05" db="EMBL/GenBank/DDBJ databases">
        <title>Complete genome sequence of Halanaeroarchaeum sulfurireducens type strain M27-SA2, a sulfate-reducer haloarchaeon from marine anoxic lake Medee.</title>
        <authorList>
            <person name="Messina E."/>
            <person name="Kublanov I.V."/>
            <person name="Toshchakov S."/>
            <person name="Arcadi E."/>
            <person name="La Spada G."/>
            <person name="La Cono V."/>
            <person name="Yakimov M.M."/>
        </authorList>
    </citation>
    <scope>NUCLEOTIDE SEQUENCE [LARGE SCALE GENOMIC DNA]</scope>
    <source>
        <strain evidence="4">M27-SA2</strain>
    </source>
</reference>
<name>A0A0F7PA36_9EURY</name>
<organism evidence="2 5">
    <name type="scientific">Halanaeroarchaeum sulfurireducens</name>
    <dbReference type="NCBI Taxonomy" id="1604004"/>
    <lineage>
        <taxon>Archaea</taxon>
        <taxon>Methanobacteriati</taxon>
        <taxon>Methanobacteriota</taxon>
        <taxon>Stenosarchaea group</taxon>
        <taxon>Halobacteria</taxon>
        <taxon>Halobacteriales</taxon>
        <taxon>Halobacteriaceae</taxon>
        <taxon>Halanaeroarchaeum</taxon>
    </lineage>
</organism>
<dbReference type="KEGG" id="hsf:HLASA_1514"/>
<dbReference type="KEGG" id="hsu:HLASF_1527"/>